<dbReference type="Proteomes" id="UP000196027">
    <property type="component" value="Chromosome"/>
</dbReference>
<keyword evidence="1" id="KW-0808">Transferase</keyword>
<dbReference type="InterPro" id="IPR052018">
    <property type="entry name" value="PHP_domain"/>
</dbReference>
<dbReference type="Gene3D" id="1.10.150.650">
    <property type="match status" value="1"/>
</dbReference>
<dbReference type="InterPro" id="IPR016195">
    <property type="entry name" value="Pol/histidinol_Pase-like"/>
</dbReference>
<dbReference type="PANTHER" id="PTHR42924">
    <property type="entry name" value="EXONUCLEASE"/>
    <property type="match status" value="1"/>
</dbReference>
<reference evidence="1 2" key="1">
    <citation type="submission" date="2017-05" db="EMBL/GenBank/DDBJ databases">
        <title>Genomic insights into alkan degradation activity of Oleiphilus messinensis.</title>
        <authorList>
            <person name="Kozyavkin S.A."/>
            <person name="Slesarev A.I."/>
            <person name="Golyshin P.N."/>
            <person name="Korzhenkov A."/>
            <person name="Golyshina O.N."/>
            <person name="Toshchakov S.V."/>
        </authorList>
    </citation>
    <scope>NUCLEOTIDE SEQUENCE [LARGE SCALE GENOMIC DNA]</scope>
    <source>
        <strain evidence="1 2">ME102</strain>
    </source>
</reference>
<dbReference type="EMBL" id="CP021425">
    <property type="protein sequence ID" value="ARU56276.1"/>
    <property type="molecule type" value="Genomic_DNA"/>
</dbReference>
<keyword evidence="2" id="KW-1185">Reference proteome</keyword>
<dbReference type="AlphaFoldDB" id="A0A1Y0I936"/>
<organism evidence="1 2">
    <name type="scientific">Oleiphilus messinensis</name>
    <dbReference type="NCBI Taxonomy" id="141451"/>
    <lineage>
        <taxon>Bacteria</taxon>
        <taxon>Pseudomonadati</taxon>
        <taxon>Pseudomonadota</taxon>
        <taxon>Gammaproteobacteria</taxon>
        <taxon>Oceanospirillales</taxon>
        <taxon>Oleiphilaceae</taxon>
        <taxon>Oleiphilus</taxon>
    </lineage>
</organism>
<gene>
    <name evidence="1" type="ORF">OLMES_2209</name>
</gene>
<name>A0A1Y0I936_9GAMM</name>
<sequence>MVFHILAYNFDPEHPAIQDAVKYQTRIRFQRGEAIAEKLQQKFNFHGLADSVTGLCGEKPPGRPHFARAMVSLGYVKTEQEAFSKYLGIGKPGDIKVAWPNLEETMTWLSEAGAVTVLAHPRKYGITLTKLRGFIDAFKQLRGHGLEVTTAGQKQGEVGLLADLCQRYGLVGSVGSDFHSPGRPWCELGRSLQLPGSVEPVWSLF</sequence>
<proteinExistence type="predicted"/>
<dbReference type="GO" id="GO:0035312">
    <property type="term" value="F:5'-3' DNA exonuclease activity"/>
    <property type="evidence" value="ECO:0007669"/>
    <property type="project" value="TreeGrafter"/>
</dbReference>
<dbReference type="SUPFAM" id="SSF89550">
    <property type="entry name" value="PHP domain-like"/>
    <property type="match status" value="1"/>
</dbReference>
<dbReference type="KEGG" id="ome:OLMES_2209"/>
<dbReference type="GO" id="GO:0016740">
    <property type="term" value="F:transferase activity"/>
    <property type="evidence" value="ECO:0007669"/>
    <property type="project" value="UniProtKB-KW"/>
</dbReference>
<evidence type="ECO:0000313" key="1">
    <source>
        <dbReference type="EMBL" id="ARU56276.1"/>
    </source>
</evidence>
<accession>A0A1Y0I936</accession>
<dbReference type="Gene3D" id="3.20.20.140">
    <property type="entry name" value="Metal-dependent hydrolases"/>
    <property type="match status" value="1"/>
</dbReference>
<dbReference type="PANTHER" id="PTHR42924:SF3">
    <property type="entry name" value="POLYMERASE_HISTIDINOL PHOSPHATASE N-TERMINAL DOMAIN-CONTAINING PROTEIN"/>
    <property type="match status" value="1"/>
</dbReference>
<protein>
    <submittedName>
        <fullName evidence="1">Phosphotransferase</fullName>
    </submittedName>
</protein>
<dbReference type="GO" id="GO:0004534">
    <property type="term" value="F:5'-3' RNA exonuclease activity"/>
    <property type="evidence" value="ECO:0007669"/>
    <property type="project" value="TreeGrafter"/>
</dbReference>
<evidence type="ECO:0000313" key="2">
    <source>
        <dbReference type="Proteomes" id="UP000196027"/>
    </source>
</evidence>